<accession>A0A7S1RIS5</accession>
<dbReference type="EMBL" id="HBGE01074667">
    <property type="protein sequence ID" value="CAD9167946.1"/>
    <property type="molecule type" value="Transcribed_RNA"/>
</dbReference>
<feature type="signal peptide" evidence="1">
    <location>
        <begin position="1"/>
        <end position="25"/>
    </location>
</feature>
<proteinExistence type="predicted"/>
<evidence type="ECO:0000313" key="2">
    <source>
        <dbReference type="EMBL" id="CAD9167946.1"/>
    </source>
</evidence>
<name>A0A7S1RIS5_ALECA</name>
<reference evidence="2" key="1">
    <citation type="submission" date="2021-01" db="EMBL/GenBank/DDBJ databases">
        <authorList>
            <person name="Corre E."/>
            <person name="Pelletier E."/>
            <person name="Niang G."/>
            <person name="Scheremetjew M."/>
            <person name="Finn R."/>
            <person name="Kale V."/>
            <person name="Holt S."/>
            <person name="Cochrane G."/>
            <person name="Meng A."/>
            <person name="Brown T."/>
            <person name="Cohen L."/>
        </authorList>
    </citation>
    <scope>NUCLEOTIDE SEQUENCE</scope>
    <source>
        <strain evidence="2">OF101</strain>
    </source>
</reference>
<keyword evidence="1" id="KW-0732">Signal</keyword>
<gene>
    <name evidence="2" type="ORF">ACAT0790_LOCUS44714</name>
</gene>
<evidence type="ECO:0000256" key="1">
    <source>
        <dbReference type="SAM" id="SignalP"/>
    </source>
</evidence>
<protein>
    <submittedName>
        <fullName evidence="2">Uncharacterized protein</fullName>
    </submittedName>
</protein>
<dbReference type="AlphaFoldDB" id="A0A7S1RIS5"/>
<sequence length="194" mass="20009">MAVCPRGAPCLLAALAALLQHAASAYEMEVKPIAGVSVLQVTTNTSAVVLGCPSTAPVPGESCTLMVAFKPNSTAASMQEFTDHCCPEAQKKVLAGVKVAVLSFPPSERDACCSTALRVRRAEGVLSVEFDGTMYANENSQPEGAVDVGVQAEHPHTVVPPRSGASARCSVRQGLLHAALLLSGVLAGSWPSRA</sequence>
<organism evidence="2">
    <name type="scientific">Alexandrium catenella</name>
    <name type="common">Red tide dinoflagellate</name>
    <name type="synonym">Gonyaulax catenella</name>
    <dbReference type="NCBI Taxonomy" id="2925"/>
    <lineage>
        <taxon>Eukaryota</taxon>
        <taxon>Sar</taxon>
        <taxon>Alveolata</taxon>
        <taxon>Dinophyceae</taxon>
        <taxon>Gonyaulacales</taxon>
        <taxon>Pyrocystaceae</taxon>
        <taxon>Alexandrium</taxon>
    </lineage>
</organism>
<feature type="chain" id="PRO_5031387076" evidence="1">
    <location>
        <begin position="26"/>
        <end position="194"/>
    </location>
</feature>